<evidence type="ECO:0000256" key="1">
    <source>
        <dbReference type="ARBA" id="ARBA00004141"/>
    </source>
</evidence>
<proteinExistence type="predicted"/>
<dbReference type="InterPro" id="IPR006153">
    <property type="entry name" value="Cation/H_exchanger_TM"/>
</dbReference>
<feature type="compositionally biased region" description="Low complexity" evidence="10">
    <location>
        <begin position="458"/>
        <end position="473"/>
    </location>
</feature>
<feature type="transmembrane region" description="Helical" evidence="11">
    <location>
        <begin position="137"/>
        <end position="160"/>
    </location>
</feature>
<feature type="domain" description="Cation/H+ exchanger transmembrane" evidence="12">
    <location>
        <begin position="46"/>
        <end position="298"/>
    </location>
</feature>
<feature type="transmembrane region" description="Helical" evidence="11">
    <location>
        <begin position="109"/>
        <end position="131"/>
    </location>
</feature>
<keyword evidence="2" id="KW-0813">Transport</keyword>
<dbReference type="Gene3D" id="1.20.1530.20">
    <property type="match status" value="2"/>
</dbReference>
<feature type="transmembrane region" description="Helical" evidence="11">
    <location>
        <begin position="172"/>
        <end position="193"/>
    </location>
</feature>
<evidence type="ECO:0000256" key="3">
    <source>
        <dbReference type="ARBA" id="ARBA00022449"/>
    </source>
</evidence>
<dbReference type="GO" id="GO:1902600">
    <property type="term" value="P:proton transmembrane transport"/>
    <property type="evidence" value="ECO:0007669"/>
    <property type="project" value="InterPro"/>
</dbReference>
<feature type="region of interest" description="Disordered" evidence="10">
    <location>
        <begin position="310"/>
        <end position="333"/>
    </location>
</feature>
<feature type="transmembrane region" description="Helical" evidence="11">
    <location>
        <begin position="279"/>
        <end position="302"/>
    </location>
</feature>
<feature type="region of interest" description="Disordered" evidence="10">
    <location>
        <begin position="452"/>
        <end position="491"/>
    </location>
</feature>
<dbReference type="Pfam" id="PF00999">
    <property type="entry name" value="Na_H_Exchanger"/>
    <property type="match status" value="1"/>
</dbReference>
<keyword evidence="4 11" id="KW-0812">Transmembrane</keyword>
<feature type="transmembrane region" description="Helical" evidence="11">
    <location>
        <begin position="80"/>
        <end position="97"/>
    </location>
</feature>
<evidence type="ECO:0000313" key="14">
    <source>
        <dbReference type="Proteomes" id="UP000070501"/>
    </source>
</evidence>
<dbReference type="InterPro" id="IPR038770">
    <property type="entry name" value="Na+/solute_symporter_sf"/>
</dbReference>
<protein>
    <submittedName>
        <fullName evidence="13">Sodium/hydrogen exchanger family-domain-containing protein</fullName>
    </submittedName>
</protein>
<keyword evidence="7" id="KW-0406">Ion transport</keyword>
<feature type="compositionally biased region" description="Pro residues" evidence="10">
    <location>
        <begin position="474"/>
        <end position="488"/>
    </location>
</feature>
<evidence type="ECO:0000256" key="8">
    <source>
        <dbReference type="ARBA" id="ARBA00023136"/>
    </source>
</evidence>
<feature type="region of interest" description="Disordered" evidence="10">
    <location>
        <begin position="529"/>
        <end position="554"/>
    </location>
</feature>
<evidence type="ECO:0000256" key="4">
    <source>
        <dbReference type="ARBA" id="ARBA00022692"/>
    </source>
</evidence>
<sequence length="611" mass="63309">MAVAEDVRAAASLPYHEPNIAQILVMASFLIVLNGVNSIIDRILYCGLVGQVLIGIAWGTPGAQWLASTLSSSTAAFEHVVVQLGYLGLILLVYEGGVSTSIASLKANLPLAIAVAATGIAAPMGLSFVLGPLVGATALQCFAAGAALCSTSLGTTFTVLSTSGLSATRLGSVLSTAAMMDDVVGLVMVQIVSSLGSVAGEGAGSSVSIEPVTVLRPVLVSVAFAVVIPLTNRFLLRPAMRYLDDKEEEKTRAVLGVLATREGALMIHTALLLGLVAAAAYAGASVLLAAYLAGIMVCWWDAERETRQRARLPSPEAVTPTDADRQEAASPVATNMPCRKSEHTGVAIYEHYYEAAVGRILKPFFFASIGFSIPITKMFSGPVVWKGLIYTALMILGKVLCGLWLIRLPAARGSSSGAGSRKLSKLSSAGGGVRSFFTTRLGKVAAAISSRGKTSKMTTAPTAATTTTTASPSSPNPSSPPPPAPPAQHQPVVKPVSLYPAGIISCAMVARGEIGFLISAVAESKGIFSSSPSPSAAGQSVSSSLSDEQQQQQQQQQPSDIFLIATWAIVLCTIIGPFAVGVLVRRVKKLEAQRRGGHASDEDHVLGAWGV</sequence>
<evidence type="ECO:0000256" key="2">
    <source>
        <dbReference type="ARBA" id="ARBA00022448"/>
    </source>
</evidence>
<dbReference type="Proteomes" id="UP000070501">
    <property type="component" value="Unassembled WGS sequence"/>
</dbReference>
<evidence type="ECO:0000256" key="5">
    <source>
        <dbReference type="ARBA" id="ARBA00022989"/>
    </source>
</evidence>
<evidence type="ECO:0000256" key="10">
    <source>
        <dbReference type="SAM" id="MobiDB-lite"/>
    </source>
</evidence>
<feature type="transmembrane region" description="Helical" evidence="11">
    <location>
        <begin position="213"/>
        <end position="232"/>
    </location>
</feature>
<feature type="transmembrane region" description="Helical" evidence="11">
    <location>
        <begin position="387"/>
        <end position="406"/>
    </location>
</feature>
<evidence type="ECO:0000256" key="11">
    <source>
        <dbReference type="SAM" id="Phobius"/>
    </source>
</evidence>
<dbReference type="GO" id="GO:0015297">
    <property type="term" value="F:antiporter activity"/>
    <property type="evidence" value="ECO:0007669"/>
    <property type="project" value="UniProtKB-KW"/>
</dbReference>
<keyword evidence="8 11" id="KW-0472">Membrane</keyword>
<keyword evidence="14" id="KW-1185">Reference proteome</keyword>
<dbReference type="InParanoid" id="A0A136IXS6"/>
<evidence type="ECO:0000313" key="13">
    <source>
        <dbReference type="EMBL" id="KXJ89743.1"/>
    </source>
</evidence>
<keyword evidence="5 11" id="KW-1133">Transmembrane helix</keyword>
<keyword evidence="9" id="KW-0739">Sodium transport</keyword>
<name>A0A136IXS6_9PEZI</name>
<reference evidence="14" key="1">
    <citation type="submission" date="2016-02" db="EMBL/GenBank/DDBJ databases">
        <title>Draft genome sequence of Microdochium bolleyi, a fungal endophyte of beachgrass.</title>
        <authorList>
            <consortium name="DOE Joint Genome Institute"/>
            <person name="David A.S."/>
            <person name="May G."/>
            <person name="Haridas S."/>
            <person name="Lim J."/>
            <person name="Wang M."/>
            <person name="Labutti K."/>
            <person name="Lipzen A."/>
            <person name="Barry K."/>
            <person name="Grigoriev I.V."/>
        </authorList>
    </citation>
    <scope>NUCLEOTIDE SEQUENCE [LARGE SCALE GENOMIC DNA]</scope>
    <source>
        <strain evidence="14">J235TASD1</strain>
    </source>
</reference>
<keyword evidence="6" id="KW-0915">Sodium</keyword>
<dbReference type="PANTHER" id="PTHR43562">
    <property type="entry name" value="NAPA-TYPE SODIUM/HYDROGEN ANTIPORTER"/>
    <property type="match status" value="1"/>
</dbReference>
<comment type="subcellular location">
    <subcellularLocation>
        <location evidence="1">Membrane</location>
        <topology evidence="1">Multi-pass membrane protein</topology>
    </subcellularLocation>
</comment>
<dbReference type="PANTHER" id="PTHR43562:SF3">
    <property type="entry name" value="SODIUM ION_PROTON EXCHANGER (EUROFUNG)"/>
    <property type="match status" value="1"/>
</dbReference>
<gene>
    <name evidence="13" type="ORF">Micbo1qcDRAFT_189425</name>
</gene>
<evidence type="ECO:0000256" key="6">
    <source>
        <dbReference type="ARBA" id="ARBA00023053"/>
    </source>
</evidence>
<accession>A0A136IXS6</accession>
<keyword evidence="3" id="KW-0050">Antiport</keyword>
<dbReference type="EMBL" id="KQ964254">
    <property type="protein sequence ID" value="KXJ89743.1"/>
    <property type="molecule type" value="Genomic_DNA"/>
</dbReference>
<dbReference type="AlphaFoldDB" id="A0A136IXS6"/>
<feature type="transmembrane region" description="Helical" evidence="11">
    <location>
        <begin position="20"/>
        <end position="36"/>
    </location>
</feature>
<dbReference type="GO" id="GO:0006814">
    <property type="term" value="P:sodium ion transport"/>
    <property type="evidence" value="ECO:0007669"/>
    <property type="project" value="UniProtKB-KW"/>
</dbReference>
<dbReference type="OrthoDB" id="1288932at2759"/>
<dbReference type="GO" id="GO:0016020">
    <property type="term" value="C:membrane"/>
    <property type="evidence" value="ECO:0007669"/>
    <property type="project" value="UniProtKB-SubCell"/>
</dbReference>
<evidence type="ECO:0000259" key="12">
    <source>
        <dbReference type="Pfam" id="PF00999"/>
    </source>
</evidence>
<evidence type="ECO:0000256" key="7">
    <source>
        <dbReference type="ARBA" id="ARBA00023065"/>
    </source>
</evidence>
<organism evidence="13 14">
    <name type="scientific">Microdochium bolleyi</name>
    <dbReference type="NCBI Taxonomy" id="196109"/>
    <lineage>
        <taxon>Eukaryota</taxon>
        <taxon>Fungi</taxon>
        <taxon>Dikarya</taxon>
        <taxon>Ascomycota</taxon>
        <taxon>Pezizomycotina</taxon>
        <taxon>Sordariomycetes</taxon>
        <taxon>Xylariomycetidae</taxon>
        <taxon>Xylariales</taxon>
        <taxon>Microdochiaceae</taxon>
        <taxon>Microdochium</taxon>
    </lineage>
</organism>
<evidence type="ECO:0000256" key="9">
    <source>
        <dbReference type="ARBA" id="ARBA00023201"/>
    </source>
</evidence>
<feature type="transmembrane region" description="Helical" evidence="11">
    <location>
        <begin position="43"/>
        <end position="60"/>
    </location>
</feature>
<feature type="transmembrane region" description="Helical" evidence="11">
    <location>
        <begin position="561"/>
        <end position="584"/>
    </location>
</feature>